<protein>
    <recommendedName>
        <fullName evidence="3">SAV-6107-like HEPN domain-containing protein</fullName>
    </recommendedName>
</protein>
<proteinExistence type="predicted"/>
<gene>
    <name evidence="1" type="ORF">C5F51_23205</name>
</gene>
<comment type="caution">
    <text evidence="1">The sequence shown here is derived from an EMBL/GenBank/DDBJ whole genome shotgun (WGS) entry which is preliminary data.</text>
</comment>
<name>A0A2S6A1K4_9NOCA</name>
<sequence>MAESVSPTVAQRLAAAAELLDGTVTDAGGLWSRATVWILRIALEQSVDRLWARVSPPLARCSMRAQLLALDSCAGSELSGQVAGLWATLSRAGHHLDSEPAPTLHELRDWYDETARLAEELDRIGRADVPAVFGRRRNR</sequence>
<dbReference type="EMBL" id="PSZD01000016">
    <property type="protein sequence ID" value="PPJ25318.1"/>
    <property type="molecule type" value="Genomic_DNA"/>
</dbReference>
<dbReference type="RefSeq" id="WP_104364026.1">
    <property type="nucleotide sequence ID" value="NZ_PSZD01000016.1"/>
</dbReference>
<accession>A0A2S6A1K4</accession>
<evidence type="ECO:0000313" key="1">
    <source>
        <dbReference type="EMBL" id="PPJ25318.1"/>
    </source>
</evidence>
<dbReference type="AlphaFoldDB" id="A0A2S6A1K4"/>
<organism evidence="1 2">
    <name type="scientific">Nocardia nova</name>
    <dbReference type="NCBI Taxonomy" id="37330"/>
    <lineage>
        <taxon>Bacteria</taxon>
        <taxon>Bacillati</taxon>
        <taxon>Actinomycetota</taxon>
        <taxon>Actinomycetes</taxon>
        <taxon>Mycobacteriales</taxon>
        <taxon>Nocardiaceae</taxon>
        <taxon>Nocardia</taxon>
    </lineage>
</organism>
<evidence type="ECO:0000313" key="2">
    <source>
        <dbReference type="Proteomes" id="UP000238356"/>
    </source>
</evidence>
<reference evidence="1 2" key="1">
    <citation type="submission" date="2018-02" db="EMBL/GenBank/DDBJ databases">
        <title>8 Nocardia nova and 1 Nocardia cyriacigeorgica strain used for evolution to TMP-SMX.</title>
        <authorList>
            <person name="Mehta H."/>
            <person name="Weng J."/>
            <person name="Shamoo Y."/>
        </authorList>
    </citation>
    <scope>NUCLEOTIDE SEQUENCE [LARGE SCALE GENOMIC DNA]</scope>
    <source>
        <strain evidence="1 2">BAA2227</strain>
    </source>
</reference>
<dbReference type="Proteomes" id="UP000238356">
    <property type="component" value="Unassembled WGS sequence"/>
</dbReference>
<keyword evidence="2" id="KW-1185">Reference proteome</keyword>
<evidence type="ECO:0008006" key="3">
    <source>
        <dbReference type="Google" id="ProtNLM"/>
    </source>
</evidence>